<keyword evidence="3" id="KW-1185">Reference proteome</keyword>
<evidence type="ECO:0008006" key="4">
    <source>
        <dbReference type="Google" id="ProtNLM"/>
    </source>
</evidence>
<organism evidence="2 3">
    <name type="scientific">Thorsellia anophelis DSM 18579</name>
    <dbReference type="NCBI Taxonomy" id="1123402"/>
    <lineage>
        <taxon>Bacteria</taxon>
        <taxon>Pseudomonadati</taxon>
        <taxon>Pseudomonadota</taxon>
        <taxon>Gammaproteobacteria</taxon>
        <taxon>Enterobacterales</taxon>
        <taxon>Thorselliaceae</taxon>
        <taxon>Thorsellia</taxon>
    </lineage>
</organism>
<dbReference type="AlphaFoldDB" id="A0A1I0AG57"/>
<accession>A0A1I0AG57</accession>
<keyword evidence="1" id="KW-0812">Transmembrane</keyword>
<proteinExistence type="predicted"/>
<dbReference type="STRING" id="1123402.SAMN02583745_00944"/>
<evidence type="ECO:0000313" key="2">
    <source>
        <dbReference type="EMBL" id="SES93237.1"/>
    </source>
</evidence>
<evidence type="ECO:0000313" key="3">
    <source>
        <dbReference type="Proteomes" id="UP000242642"/>
    </source>
</evidence>
<dbReference type="InterPro" id="IPR011088">
    <property type="entry name" value="Phage_phiNM3_A0EWY4"/>
</dbReference>
<reference evidence="3" key="1">
    <citation type="submission" date="2016-10" db="EMBL/GenBank/DDBJ databases">
        <authorList>
            <person name="Varghese N."/>
            <person name="Submissions S."/>
        </authorList>
    </citation>
    <scope>NUCLEOTIDE SEQUENCE [LARGE SCALE GENOMIC DNA]</scope>
    <source>
        <strain evidence="3">DSM 18579</strain>
    </source>
</reference>
<dbReference type="RefSeq" id="WP_093318203.1">
    <property type="nucleotide sequence ID" value="NZ_FOHV01000005.1"/>
</dbReference>
<protein>
    <recommendedName>
        <fullName evidence="4">DUF1523 domain-containing protein</fullName>
    </recommendedName>
</protein>
<keyword evidence="1" id="KW-0472">Membrane</keyword>
<sequence length="177" mass="20725">MILKRIAYSLVAFLAFISFLWLDFYLPQRELALIVGTEVKRVDSDGLVTSRNPADGQVRDVYYISTNRNWDDPTGPIKERVFRNEDTGLWFPFYFKFNSADVQARAKAFEQNKELVVITSYGWRLNMFSMFPNIVTINQATPETSTYSIRRYIGVGLWAAFFVTVTVWMRRRFNKNT</sequence>
<dbReference type="Proteomes" id="UP000242642">
    <property type="component" value="Unassembled WGS sequence"/>
</dbReference>
<dbReference type="EMBL" id="FOHV01000005">
    <property type="protein sequence ID" value="SES93237.1"/>
    <property type="molecule type" value="Genomic_DNA"/>
</dbReference>
<dbReference type="Pfam" id="PF07509">
    <property type="entry name" value="DUF1523"/>
    <property type="match status" value="1"/>
</dbReference>
<feature type="transmembrane region" description="Helical" evidence="1">
    <location>
        <begin position="6"/>
        <end position="26"/>
    </location>
</feature>
<evidence type="ECO:0000256" key="1">
    <source>
        <dbReference type="SAM" id="Phobius"/>
    </source>
</evidence>
<dbReference type="OrthoDB" id="5354324at2"/>
<gene>
    <name evidence="2" type="ORF">SAMN02583745_00944</name>
</gene>
<feature type="transmembrane region" description="Helical" evidence="1">
    <location>
        <begin position="149"/>
        <end position="169"/>
    </location>
</feature>
<name>A0A1I0AG57_9GAMM</name>
<keyword evidence="1" id="KW-1133">Transmembrane helix</keyword>